<dbReference type="Gene3D" id="2.70.70.10">
    <property type="entry name" value="Glucose Permease (Domain IIA)"/>
    <property type="match status" value="1"/>
</dbReference>
<proteinExistence type="predicted"/>
<sequence>MRKVIYLLLFHLISISYTLKAQEPTLKLKLETKSDRSIDFNFEKTDPGSYFVIVTFVDLTNCIESSSKTEVAENFSGKLFTLKPSDGTKSVSFSTYSYRYIRGTEKTKPANLVYLLPFKKGTKVTAYESTYLMTTYFGKSTPDDWKAYRFYTEKEEQISASRKGIVVDVKDKFALDSTLSYKYKDQNNELTIEHADGTLARYSGFKKGSICVKVGETVYPETVLGINSKYSIDDPRYSLSFNIYYLKSDVFLNTNKPQNGSFYGFVTPLMFSTAGQTTLIPKKEYVADSNQEIITKEFSKKELKQLQAKMK</sequence>
<gene>
    <name evidence="2" type="ORF">FA046_10665</name>
</gene>
<evidence type="ECO:0000313" key="2">
    <source>
        <dbReference type="EMBL" id="TKB97810.1"/>
    </source>
</evidence>
<dbReference type="InterPro" id="IPR011055">
    <property type="entry name" value="Dup_hybrid_motif"/>
</dbReference>
<keyword evidence="1" id="KW-0732">Signal</keyword>
<comment type="caution">
    <text evidence="2">The sequence shown here is derived from an EMBL/GenBank/DDBJ whole genome shotgun (WGS) entry which is preliminary data.</text>
</comment>
<organism evidence="2 3">
    <name type="scientific">Pedobacter cryophilus</name>
    <dbReference type="NCBI Taxonomy" id="2571271"/>
    <lineage>
        <taxon>Bacteria</taxon>
        <taxon>Pseudomonadati</taxon>
        <taxon>Bacteroidota</taxon>
        <taxon>Sphingobacteriia</taxon>
        <taxon>Sphingobacteriales</taxon>
        <taxon>Sphingobacteriaceae</taxon>
        <taxon>Pedobacter</taxon>
    </lineage>
</organism>
<accession>A0A4U1C146</accession>
<evidence type="ECO:0008006" key="4">
    <source>
        <dbReference type="Google" id="ProtNLM"/>
    </source>
</evidence>
<dbReference type="OrthoDB" id="1112802at2"/>
<dbReference type="Proteomes" id="UP000308181">
    <property type="component" value="Unassembled WGS sequence"/>
</dbReference>
<dbReference type="RefSeq" id="WP_136826384.1">
    <property type="nucleotide sequence ID" value="NZ_SWBP01000003.1"/>
</dbReference>
<protein>
    <recommendedName>
        <fullName evidence="4">Peptidase M23 domain-containing protein</fullName>
    </recommendedName>
</protein>
<feature type="chain" id="PRO_5020367261" description="Peptidase M23 domain-containing protein" evidence="1">
    <location>
        <begin position="22"/>
        <end position="311"/>
    </location>
</feature>
<evidence type="ECO:0000256" key="1">
    <source>
        <dbReference type="SAM" id="SignalP"/>
    </source>
</evidence>
<keyword evidence="3" id="KW-1185">Reference proteome</keyword>
<dbReference type="EMBL" id="SWBP01000003">
    <property type="protein sequence ID" value="TKB97810.1"/>
    <property type="molecule type" value="Genomic_DNA"/>
</dbReference>
<feature type="signal peptide" evidence="1">
    <location>
        <begin position="1"/>
        <end position="21"/>
    </location>
</feature>
<evidence type="ECO:0000313" key="3">
    <source>
        <dbReference type="Proteomes" id="UP000308181"/>
    </source>
</evidence>
<reference evidence="2 3" key="1">
    <citation type="submission" date="2019-04" db="EMBL/GenBank/DDBJ databases">
        <title>Pedobacter sp. AR-3-17 sp. nov., isolated from Arctic soil.</title>
        <authorList>
            <person name="Dahal R.H."/>
            <person name="Kim D.-U."/>
        </authorList>
    </citation>
    <scope>NUCLEOTIDE SEQUENCE [LARGE SCALE GENOMIC DNA]</scope>
    <source>
        <strain evidence="2 3">AR-3-17</strain>
    </source>
</reference>
<name>A0A4U1C146_9SPHI</name>
<dbReference type="AlphaFoldDB" id="A0A4U1C146"/>